<evidence type="ECO:0000313" key="2">
    <source>
        <dbReference type="Proteomes" id="UP000199594"/>
    </source>
</evidence>
<proteinExistence type="predicted"/>
<dbReference type="AlphaFoldDB" id="A0A1I7CKU3"/>
<dbReference type="EMBL" id="FPAQ01000049">
    <property type="protein sequence ID" value="SFU00033.1"/>
    <property type="molecule type" value="Genomic_DNA"/>
</dbReference>
<dbReference type="RefSeq" id="WP_089851976.1">
    <property type="nucleotide sequence ID" value="NZ_FPAQ01000049.1"/>
</dbReference>
<reference evidence="1 2" key="1">
    <citation type="submission" date="2016-10" db="EMBL/GenBank/DDBJ databases">
        <authorList>
            <person name="de Groot N.N."/>
        </authorList>
    </citation>
    <scope>NUCLEOTIDE SEQUENCE [LARGE SCALE GENOMIC DNA]</scope>
    <source>
        <strain evidence="1 2">CGMCC 1.6493</strain>
    </source>
</reference>
<gene>
    <name evidence="1" type="ORF">SAMN04487956_1499</name>
</gene>
<protein>
    <submittedName>
        <fullName evidence="1">Uncharacterized protein</fullName>
    </submittedName>
</protein>
<accession>A0A1I7CKU3</accession>
<dbReference type="Proteomes" id="UP000199594">
    <property type="component" value="Unassembled WGS sequence"/>
</dbReference>
<evidence type="ECO:0000313" key="1">
    <source>
        <dbReference type="EMBL" id="SFU00033.1"/>
    </source>
</evidence>
<sequence>MTDTAVAEPTMRQGMRDDLAQMDPMDLTQVVEELGALIDTVLRSGYLDEIAGSNPHAGRALLILNVCQAQAERAIELSRHCEGLHASLSRSA</sequence>
<name>A0A1I7CKU3_9GAMM</name>
<organism evidence="1 2">
    <name type="scientific">Halomonas saccharevitans</name>
    <dbReference type="NCBI Taxonomy" id="416872"/>
    <lineage>
        <taxon>Bacteria</taxon>
        <taxon>Pseudomonadati</taxon>
        <taxon>Pseudomonadota</taxon>
        <taxon>Gammaproteobacteria</taxon>
        <taxon>Oceanospirillales</taxon>
        <taxon>Halomonadaceae</taxon>
        <taxon>Halomonas</taxon>
    </lineage>
</organism>